<comment type="caution">
    <text evidence="1">The sequence shown here is derived from an EMBL/GenBank/DDBJ whole genome shotgun (WGS) entry which is preliminary data.</text>
</comment>
<evidence type="ECO:0000313" key="1">
    <source>
        <dbReference type="EMBL" id="MFM9327995.1"/>
    </source>
</evidence>
<dbReference type="EMBL" id="JBJURJ010000004">
    <property type="protein sequence ID" value="MFM9327995.1"/>
    <property type="molecule type" value="Genomic_DNA"/>
</dbReference>
<gene>
    <name evidence="1" type="ORF">ACI1P1_06840</name>
</gene>
<protein>
    <submittedName>
        <fullName evidence="1">Helix-turn-helix domain-containing protein</fullName>
    </submittedName>
</protein>
<keyword evidence="2" id="KW-1185">Reference proteome</keyword>
<organism evidence="1 2">
    <name type="scientific">Paenibacillus mesotrionivorans</name>
    <dbReference type="NCBI Taxonomy" id="3160968"/>
    <lineage>
        <taxon>Bacteria</taxon>
        <taxon>Bacillati</taxon>
        <taxon>Bacillota</taxon>
        <taxon>Bacilli</taxon>
        <taxon>Bacillales</taxon>
        <taxon>Paenibacillaceae</taxon>
        <taxon>Paenibacillus</taxon>
    </lineage>
</organism>
<sequence>MNKIGAKIRILRKQLNLNQNDFAETIGISQGRLSEIEQGKTRPSAETLYELRKRFNIDLNWLFDEGQ</sequence>
<evidence type="ECO:0000313" key="2">
    <source>
        <dbReference type="Proteomes" id="UP001631969"/>
    </source>
</evidence>
<reference evidence="1" key="1">
    <citation type="submission" date="2024-12" db="EMBL/GenBank/DDBJ databases">
        <authorList>
            <person name="Wu N."/>
        </authorList>
    </citation>
    <scope>NUCLEOTIDE SEQUENCE</scope>
    <source>
        <strain evidence="1">P15</strain>
    </source>
</reference>
<proteinExistence type="predicted"/>
<accession>A0ACC7NV03</accession>
<dbReference type="Proteomes" id="UP001631969">
    <property type="component" value="Unassembled WGS sequence"/>
</dbReference>
<name>A0ACC7NV03_9BACL</name>